<dbReference type="EMBL" id="CAXIEN010000194">
    <property type="protein sequence ID" value="CAL1285728.1"/>
    <property type="molecule type" value="Genomic_DNA"/>
</dbReference>
<accession>A0AAV2AP00</accession>
<evidence type="ECO:0000256" key="1">
    <source>
        <dbReference type="SAM" id="MobiDB-lite"/>
    </source>
</evidence>
<proteinExistence type="predicted"/>
<protein>
    <submittedName>
        <fullName evidence="2">Uncharacterized protein</fullName>
    </submittedName>
</protein>
<gene>
    <name evidence="2" type="ORF">LARSCL_LOCUS13878</name>
</gene>
<keyword evidence="3" id="KW-1185">Reference proteome</keyword>
<evidence type="ECO:0000313" key="2">
    <source>
        <dbReference type="EMBL" id="CAL1285728.1"/>
    </source>
</evidence>
<feature type="region of interest" description="Disordered" evidence="1">
    <location>
        <begin position="645"/>
        <end position="676"/>
    </location>
</feature>
<name>A0AAV2AP00_9ARAC</name>
<feature type="region of interest" description="Disordered" evidence="1">
    <location>
        <begin position="1012"/>
        <end position="1032"/>
    </location>
</feature>
<dbReference type="AlphaFoldDB" id="A0AAV2AP00"/>
<feature type="compositionally biased region" description="Polar residues" evidence="1">
    <location>
        <begin position="610"/>
        <end position="619"/>
    </location>
</feature>
<evidence type="ECO:0000313" key="3">
    <source>
        <dbReference type="Proteomes" id="UP001497382"/>
    </source>
</evidence>
<feature type="compositionally biased region" description="Basic and acidic residues" evidence="1">
    <location>
        <begin position="649"/>
        <end position="662"/>
    </location>
</feature>
<organism evidence="2 3">
    <name type="scientific">Larinioides sclopetarius</name>
    <dbReference type="NCBI Taxonomy" id="280406"/>
    <lineage>
        <taxon>Eukaryota</taxon>
        <taxon>Metazoa</taxon>
        <taxon>Ecdysozoa</taxon>
        <taxon>Arthropoda</taxon>
        <taxon>Chelicerata</taxon>
        <taxon>Arachnida</taxon>
        <taxon>Araneae</taxon>
        <taxon>Araneomorphae</taxon>
        <taxon>Entelegynae</taxon>
        <taxon>Araneoidea</taxon>
        <taxon>Araneidae</taxon>
        <taxon>Larinioides</taxon>
    </lineage>
</organism>
<dbReference type="Proteomes" id="UP001497382">
    <property type="component" value="Unassembled WGS sequence"/>
</dbReference>
<reference evidence="2 3" key="1">
    <citation type="submission" date="2024-04" db="EMBL/GenBank/DDBJ databases">
        <authorList>
            <person name="Rising A."/>
            <person name="Reimegard J."/>
            <person name="Sonavane S."/>
            <person name="Akerstrom W."/>
            <person name="Nylinder S."/>
            <person name="Hedman E."/>
            <person name="Kallberg Y."/>
        </authorList>
    </citation>
    <scope>NUCLEOTIDE SEQUENCE [LARGE SCALE GENOMIC DNA]</scope>
</reference>
<comment type="caution">
    <text evidence="2">The sequence shown here is derived from an EMBL/GenBank/DDBJ whole genome shotgun (WGS) entry which is preliminary data.</text>
</comment>
<feature type="region of interest" description="Disordered" evidence="1">
    <location>
        <begin position="594"/>
        <end position="633"/>
    </location>
</feature>
<sequence>MALKQVNNEMDDVFLQNENLQTQRYTVAHSSNMKTYKNNSNGIKYGLSELSNDKTYLETELPARKRLKPEAGLFDTRKYLDKTCIPVVNDDDFANEETYSSEISNILSSEQGFENNPFKKELTRSDLHAEIKTQSESSVLKSDTNSVFQNNILVNKLKLDSNKFNRYNFAKKSENHDLEPNLEDDLCENISNDISNQDTETEFDDEVNKCCELLNLDIPRMAVVSITDTKIANDNFINEMTENGQIHKCEIINHNNKSLNTLNPQSTKLVASLKTISNNINLETISLGKKLKIQDELLNRKEKSYKDNLEFKDEINPVLYNIVTSNSFLTTSNEKSINIKDEFFYKETLVGVENSSLESELQNNDKNDSNLRINNILNFNSASVKKPTFISERIQNYDSKSNTEHLNLTIQDTLNSDTLELKETNQNVSQDHLNDNKDDIDNSSSVDDSGDILSLYVESDIDFDETEEEISKLSESAPAILEGISENNETVFHANPDKSCIYTGDEVKKEGNFILTEKINPIDVNHPLNDKNCKSNVLDGISNNDCSENKNEFDFKINESFVSDYEISLLEDTDSNLSEESLDSEYEISLLEDDIDDEENQNEVHENKSDSNIGSNYLPNGTEKNEKIASEESLDSEYEISLLEEDINDKENENNLYEKKSNSEVGSKYLPNGTENNEKITAIQIEEQENEETADNVNLSQKETDEVTCKNKIYSKSISERNTVASEEKIPSNYKNNSRVANKTDSNVKISAFKEMKTFSKIKSSENTNEKNEQDFGLVTVGKKVLRLEKPTVLRSKEPDYINKESTENSNNSHFPLKLEINNESQISNKVILNSDKLKNSVEYAVTVNKTRYLADSACTNTTTRAKFEKAELDAHNSGESKHIINDEFQLSNKVVSNSIINEIRKSEEKVLITITNKHLLENTFTAEKTEKTNLGVSASGESKQDAKDIIPDYFDEEKEDLINPGWNKIKELSTDEERYRQVRDCWRSKSIPNPFKNLTYYSYRKRKINREEDNTYKKRQHKRHASSNLNDKNAKRSRLCTYIFDDRIKSIEKEKEIETKTLKEKMYDELNHLNEQCCQEEMGIDHFYGHSFDPRRQSELNNLRRDYQLRVQSVTDKYNQKANDCYGLYTAEINKLKNNRNEVLQFYSFYKGLNKDEYEDPTILTNVQTQELEEIENIYNQMDLHYK</sequence>